<gene>
    <name evidence="1" type="ORF">GCM10023215_52580</name>
</gene>
<dbReference type="EMBL" id="BAABIC010000022">
    <property type="protein sequence ID" value="GAA4705990.1"/>
    <property type="molecule type" value="Genomic_DNA"/>
</dbReference>
<sequence length="68" mass="6911">MRGPAKLPWSKDLTFKDDVTAFSGLSLVAQNGGTSGDITCKILVDGKEVASSTSSGAYAVITCNGSNA</sequence>
<evidence type="ECO:0000313" key="2">
    <source>
        <dbReference type="Proteomes" id="UP001500325"/>
    </source>
</evidence>
<proteinExistence type="predicted"/>
<protein>
    <recommendedName>
        <fullName evidence="3">Ig-like domain-containing protein</fullName>
    </recommendedName>
</protein>
<comment type="caution">
    <text evidence="1">The sequence shown here is derived from an EMBL/GenBank/DDBJ whole genome shotgun (WGS) entry which is preliminary data.</text>
</comment>
<organism evidence="1 2">
    <name type="scientific">Pseudonocardia yuanmonensis</name>
    <dbReference type="NCBI Taxonomy" id="1095914"/>
    <lineage>
        <taxon>Bacteria</taxon>
        <taxon>Bacillati</taxon>
        <taxon>Actinomycetota</taxon>
        <taxon>Actinomycetes</taxon>
        <taxon>Pseudonocardiales</taxon>
        <taxon>Pseudonocardiaceae</taxon>
        <taxon>Pseudonocardia</taxon>
    </lineage>
</organism>
<evidence type="ECO:0000313" key="1">
    <source>
        <dbReference type="EMBL" id="GAA4705990.1"/>
    </source>
</evidence>
<name>A0ABP8XHD5_9PSEU</name>
<dbReference type="Gene3D" id="2.60.40.2880">
    <property type="entry name" value="MmpS1-5, C-terminal soluble domain"/>
    <property type="match status" value="1"/>
</dbReference>
<reference evidence="2" key="1">
    <citation type="journal article" date="2019" name="Int. J. Syst. Evol. Microbiol.">
        <title>The Global Catalogue of Microorganisms (GCM) 10K type strain sequencing project: providing services to taxonomists for standard genome sequencing and annotation.</title>
        <authorList>
            <consortium name="The Broad Institute Genomics Platform"/>
            <consortium name="The Broad Institute Genome Sequencing Center for Infectious Disease"/>
            <person name="Wu L."/>
            <person name="Ma J."/>
        </authorList>
    </citation>
    <scope>NUCLEOTIDE SEQUENCE [LARGE SCALE GENOMIC DNA]</scope>
    <source>
        <strain evidence="2">JCM 18055</strain>
    </source>
</reference>
<keyword evidence="2" id="KW-1185">Reference proteome</keyword>
<dbReference type="Proteomes" id="UP001500325">
    <property type="component" value="Unassembled WGS sequence"/>
</dbReference>
<accession>A0ABP8XHD5</accession>
<dbReference type="InterPro" id="IPR038468">
    <property type="entry name" value="MmpS_C"/>
</dbReference>
<dbReference type="RefSeq" id="WP_345383442.1">
    <property type="nucleotide sequence ID" value="NZ_BAABIC010000022.1"/>
</dbReference>
<evidence type="ECO:0008006" key="3">
    <source>
        <dbReference type="Google" id="ProtNLM"/>
    </source>
</evidence>